<dbReference type="CDD" id="cd06853">
    <property type="entry name" value="GT_WecA_like"/>
    <property type="match status" value="1"/>
</dbReference>
<dbReference type="GO" id="GO:0005886">
    <property type="term" value="C:plasma membrane"/>
    <property type="evidence" value="ECO:0007669"/>
    <property type="project" value="UniProtKB-SubCell"/>
</dbReference>
<dbReference type="PANTHER" id="PTHR22926">
    <property type="entry name" value="PHOSPHO-N-ACETYLMURAMOYL-PENTAPEPTIDE-TRANSFERASE"/>
    <property type="match status" value="1"/>
</dbReference>
<feature type="transmembrane region" description="Helical" evidence="8">
    <location>
        <begin position="140"/>
        <end position="159"/>
    </location>
</feature>
<evidence type="ECO:0000256" key="2">
    <source>
        <dbReference type="ARBA" id="ARBA00022475"/>
    </source>
</evidence>
<evidence type="ECO:0000256" key="4">
    <source>
        <dbReference type="ARBA" id="ARBA00022692"/>
    </source>
</evidence>
<feature type="binding site" evidence="7">
    <location>
        <position position="163"/>
    </location>
    <ligand>
        <name>Mg(2+)</name>
        <dbReference type="ChEBI" id="CHEBI:18420"/>
    </ligand>
</feature>
<feature type="transmembrane region" description="Helical" evidence="8">
    <location>
        <begin position="297"/>
        <end position="315"/>
    </location>
</feature>
<evidence type="ECO:0000256" key="6">
    <source>
        <dbReference type="ARBA" id="ARBA00023136"/>
    </source>
</evidence>
<keyword evidence="2" id="KW-1003">Cell membrane</keyword>
<dbReference type="GO" id="GO:0071555">
    <property type="term" value="P:cell wall organization"/>
    <property type="evidence" value="ECO:0007669"/>
    <property type="project" value="TreeGrafter"/>
</dbReference>
<evidence type="ECO:0000313" key="10">
    <source>
        <dbReference type="Proteomes" id="UP000197025"/>
    </source>
</evidence>
<dbReference type="GO" id="GO:0044038">
    <property type="term" value="P:cell wall macromolecule biosynthetic process"/>
    <property type="evidence" value="ECO:0007669"/>
    <property type="project" value="TreeGrafter"/>
</dbReference>
<proteinExistence type="predicted"/>
<keyword evidence="7" id="KW-0460">Magnesium</keyword>
<dbReference type="Pfam" id="PF00953">
    <property type="entry name" value="Glycos_transf_4"/>
    <property type="match status" value="1"/>
</dbReference>
<name>A0A212RV31_9CHLR</name>
<evidence type="ECO:0000256" key="8">
    <source>
        <dbReference type="SAM" id="Phobius"/>
    </source>
</evidence>
<dbReference type="RefSeq" id="WP_088572559.1">
    <property type="nucleotide sequence ID" value="NZ_FYEK01000078.1"/>
</dbReference>
<feature type="transmembrane region" description="Helical" evidence="8">
    <location>
        <begin position="80"/>
        <end position="99"/>
    </location>
</feature>
<feature type="transmembrane region" description="Helical" evidence="8">
    <location>
        <begin position="198"/>
        <end position="216"/>
    </location>
</feature>
<keyword evidence="10" id="KW-1185">Reference proteome</keyword>
<dbReference type="GO" id="GO:0009103">
    <property type="term" value="P:lipopolysaccharide biosynthetic process"/>
    <property type="evidence" value="ECO:0007669"/>
    <property type="project" value="TreeGrafter"/>
</dbReference>
<dbReference type="PANTHER" id="PTHR22926:SF3">
    <property type="entry name" value="UNDECAPRENYL-PHOSPHATE ALPHA-N-ACETYLGLUCOSAMINYL 1-PHOSPHATE TRANSFERASE"/>
    <property type="match status" value="1"/>
</dbReference>
<comment type="cofactor">
    <cofactor evidence="7">
        <name>Mg(2+)</name>
        <dbReference type="ChEBI" id="CHEBI:18420"/>
    </cofactor>
</comment>
<feature type="transmembrane region" description="Helical" evidence="8">
    <location>
        <begin position="222"/>
        <end position="242"/>
    </location>
</feature>
<evidence type="ECO:0000256" key="3">
    <source>
        <dbReference type="ARBA" id="ARBA00022679"/>
    </source>
</evidence>
<dbReference type="GO" id="GO:0046872">
    <property type="term" value="F:metal ion binding"/>
    <property type="evidence" value="ECO:0007669"/>
    <property type="project" value="UniProtKB-KW"/>
</dbReference>
<organism evidence="9 10">
    <name type="scientific">Thermoflexus hugenholtzii JAD2</name>
    <dbReference type="NCBI Taxonomy" id="877466"/>
    <lineage>
        <taxon>Bacteria</taxon>
        <taxon>Bacillati</taxon>
        <taxon>Chloroflexota</taxon>
        <taxon>Thermoflexia</taxon>
        <taxon>Thermoflexales</taxon>
        <taxon>Thermoflexaceae</taxon>
        <taxon>Thermoflexus</taxon>
    </lineage>
</organism>
<feature type="transmembrane region" description="Helical" evidence="8">
    <location>
        <begin position="54"/>
        <end position="73"/>
    </location>
</feature>
<keyword evidence="6 8" id="KW-0472">Membrane</keyword>
<dbReference type="InterPro" id="IPR000715">
    <property type="entry name" value="Glycosyl_transferase_4"/>
</dbReference>
<protein>
    <submittedName>
        <fullName evidence="9">UDP-GlcNAc:undecaprenyl-phosphate GlcNAc-1-phosphate transferase</fullName>
    </submittedName>
</protein>
<gene>
    <name evidence="9" type="ORF">SAMN02746019_00028880</name>
</gene>
<feature type="transmembrane region" description="Helical" evidence="8">
    <location>
        <begin position="111"/>
        <end position="128"/>
    </location>
</feature>
<keyword evidence="4 8" id="KW-0812">Transmembrane</keyword>
<dbReference type="Proteomes" id="UP000197025">
    <property type="component" value="Unassembled WGS sequence"/>
</dbReference>
<evidence type="ECO:0000256" key="1">
    <source>
        <dbReference type="ARBA" id="ARBA00004651"/>
    </source>
</evidence>
<feature type="transmembrane region" description="Helical" evidence="8">
    <location>
        <begin position="247"/>
        <end position="266"/>
    </location>
</feature>
<dbReference type="InParanoid" id="A0A212RV31"/>
<accession>A0A212RV31</accession>
<keyword evidence="5 8" id="KW-1133">Transmembrane helix</keyword>
<evidence type="ECO:0000256" key="5">
    <source>
        <dbReference type="ARBA" id="ARBA00022989"/>
    </source>
</evidence>
<dbReference type="AlphaFoldDB" id="A0A212RV31"/>
<keyword evidence="7" id="KW-0479">Metal-binding</keyword>
<dbReference type="GO" id="GO:0016780">
    <property type="term" value="F:phosphotransferase activity, for other substituted phosphate groups"/>
    <property type="evidence" value="ECO:0007669"/>
    <property type="project" value="InterPro"/>
</dbReference>
<dbReference type="EMBL" id="FYEK01000078">
    <property type="protein sequence ID" value="SNB76549.1"/>
    <property type="molecule type" value="Genomic_DNA"/>
</dbReference>
<keyword evidence="3 9" id="KW-0808">Transferase</keyword>
<reference evidence="10" key="1">
    <citation type="submission" date="2017-06" db="EMBL/GenBank/DDBJ databases">
        <authorList>
            <person name="Varghese N."/>
            <person name="Submissions S."/>
        </authorList>
    </citation>
    <scope>NUCLEOTIDE SEQUENCE [LARGE SCALE GENOMIC DNA]</scope>
    <source>
        <strain evidence="10">JAD2</strain>
    </source>
</reference>
<evidence type="ECO:0000256" key="7">
    <source>
        <dbReference type="PIRSR" id="PIRSR600715-1"/>
    </source>
</evidence>
<feature type="transmembrane region" description="Helical" evidence="8">
    <location>
        <begin position="171"/>
        <end position="191"/>
    </location>
</feature>
<comment type="subcellular location">
    <subcellularLocation>
        <location evidence="1">Cell membrane</location>
        <topology evidence="1">Multi-pass membrane protein</topology>
    </subcellularLocation>
</comment>
<evidence type="ECO:0000313" key="9">
    <source>
        <dbReference type="EMBL" id="SNB76549.1"/>
    </source>
</evidence>
<sequence>MSFPLAALSVFLLALGLSTGASPLAERLGHRLGMIDRPGGRRRHRGEIPRSGGLALWLAFTLTVLFAQLLPIPRFDPKEVIRLTGLLLGGTLSLILGLIDDRRELPPGPQFLGQALIALLALPFLIFIEYVNNPLTGRPLYFPPPVVVLLTVFWLMGMMNTVNWLDGVDGLAGGVVAIVAAVLFLHAGYRLDPPQHSVALLPAALAGACLGFLLFNRPPARLFLGSSGALFLGYVLGVLAIIGGAKVATVVMAMALPIADVAWLIAYRWRRGRRPTQGGRDHLHFRLLDAGWSPGRILFTYYGFAAVAGGIALLIPSALYKALALLVLAGVLLWVLRQAPPETPV</sequence>
<dbReference type="OrthoDB" id="9805475at2"/>